<keyword evidence="1" id="KW-0472">Membrane</keyword>
<feature type="transmembrane region" description="Helical" evidence="1">
    <location>
        <begin position="80"/>
        <end position="103"/>
    </location>
</feature>
<comment type="caution">
    <text evidence="2">The sequence shown here is derived from an EMBL/GenBank/DDBJ whole genome shotgun (WGS) entry which is preliminary data.</text>
</comment>
<sequence>MTASLSHDLPLTPPTSHNASMSFSGRGGDFLRLLITGSLFQIPTFGFYRFWLITKLRRHLWANTQIDGEAFEYTATAKELLIGFLIALAVLVPLYIVYFILGIMAEEQYAFASVPLVVIMYVLAHYGSYRARKYRASRTIFRGVRFWMKGSGWAYAMRAILWDLATLLTLGLALPWAMASLERYRMRHTYFGSIQGDFVGTGWSLFKRGWWVWALGIVLLALTFFLFVASDIATGSGKPALQGLAGVVGLLIMAPIPLAMAIFTRWHIDGLRFGDVTAASDFRAGTYYGLFFKLIFSSLGFLMALGLLAGLIGFLFASFELVPDMEELSWTAFSVGLLVVLGYLVALLGLGVVQRYFLGRGLWAAIVTSTTVTNLQAVDAAVAAGQPAGVLGEGLADALDFNVGI</sequence>
<evidence type="ECO:0000256" key="1">
    <source>
        <dbReference type="SAM" id="Phobius"/>
    </source>
</evidence>
<reference evidence="2 3" key="1">
    <citation type="submission" date="2024-09" db="EMBL/GenBank/DDBJ databases">
        <title>Nodulacao em especies de Leguminosae Basais da Amazonia e Caracterizacao dos Rizobios e Bacterias Associadas aos Nodulos.</title>
        <authorList>
            <person name="Jambeiro I.C.A."/>
            <person name="Lopes I.S."/>
            <person name="Aguiar E.R.G.R."/>
            <person name="Santos A.F.J."/>
            <person name="Dos Santos J.M.F."/>
            <person name="Gross E."/>
        </authorList>
    </citation>
    <scope>NUCLEOTIDE SEQUENCE [LARGE SCALE GENOMIC DNA]</scope>
    <source>
        <strain evidence="2 3">BRUESC1165</strain>
    </source>
</reference>
<protein>
    <submittedName>
        <fullName evidence="2">YjgN family protein</fullName>
    </submittedName>
</protein>
<feature type="transmembrane region" description="Helical" evidence="1">
    <location>
        <begin position="210"/>
        <end position="229"/>
    </location>
</feature>
<accession>A0ABV6Y2P9</accession>
<feature type="transmembrane region" description="Helical" evidence="1">
    <location>
        <begin position="328"/>
        <end position="353"/>
    </location>
</feature>
<keyword evidence="1" id="KW-1133">Transmembrane helix</keyword>
<keyword evidence="1" id="KW-0812">Transmembrane</keyword>
<name>A0ABV6Y2P9_9HYPH</name>
<evidence type="ECO:0000313" key="2">
    <source>
        <dbReference type="EMBL" id="MFC1455550.1"/>
    </source>
</evidence>
<dbReference type="Proteomes" id="UP001593940">
    <property type="component" value="Unassembled WGS sequence"/>
</dbReference>
<proteinExistence type="predicted"/>
<feature type="transmembrane region" description="Helical" evidence="1">
    <location>
        <begin position="241"/>
        <end position="263"/>
    </location>
</feature>
<keyword evidence="3" id="KW-1185">Reference proteome</keyword>
<dbReference type="Pfam" id="PF05987">
    <property type="entry name" value="DUF898"/>
    <property type="match status" value="1"/>
</dbReference>
<organism evidence="2 3">
    <name type="scientific">Microvirga arabica</name>
    <dbReference type="NCBI Taxonomy" id="1128671"/>
    <lineage>
        <taxon>Bacteria</taxon>
        <taxon>Pseudomonadati</taxon>
        <taxon>Pseudomonadota</taxon>
        <taxon>Alphaproteobacteria</taxon>
        <taxon>Hyphomicrobiales</taxon>
        <taxon>Methylobacteriaceae</taxon>
        <taxon>Microvirga</taxon>
    </lineage>
</organism>
<feature type="transmembrane region" description="Helical" evidence="1">
    <location>
        <begin position="155"/>
        <end position="178"/>
    </location>
</feature>
<evidence type="ECO:0000313" key="3">
    <source>
        <dbReference type="Proteomes" id="UP001593940"/>
    </source>
</evidence>
<feature type="transmembrane region" description="Helical" evidence="1">
    <location>
        <begin position="30"/>
        <end position="51"/>
    </location>
</feature>
<dbReference type="EMBL" id="JBHOMY010000009">
    <property type="protein sequence ID" value="MFC1455550.1"/>
    <property type="molecule type" value="Genomic_DNA"/>
</dbReference>
<feature type="transmembrane region" description="Helical" evidence="1">
    <location>
        <begin position="109"/>
        <end position="129"/>
    </location>
</feature>
<dbReference type="InterPro" id="IPR010295">
    <property type="entry name" value="DUF898"/>
</dbReference>
<dbReference type="RefSeq" id="WP_377028711.1">
    <property type="nucleotide sequence ID" value="NZ_JBHOMY010000009.1"/>
</dbReference>
<gene>
    <name evidence="2" type="ORF">ACETIH_02155</name>
</gene>
<feature type="transmembrane region" description="Helical" evidence="1">
    <location>
        <begin position="290"/>
        <end position="316"/>
    </location>
</feature>